<evidence type="ECO:0000313" key="2">
    <source>
        <dbReference type="Proteomes" id="UP000887013"/>
    </source>
</evidence>
<proteinExistence type="predicted"/>
<sequence length="62" mass="6441">AGAGYARCAPARFATVHAGLPLLAAVSASAWRQRQRCAAQRAGKCAWYGLLPQQKQAAAAAM</sequence>
<name>A0A8X6P5F2_NEPPI</name>
<accession>A0A8X6P5F2</accession>
<keyword evidence="2" id="KW-1185">Reference proteome</keyword>
<dbReference type="AlphaFoldDB" id="A0A8X6P5F2"/>
<evidence type="ECO:0000313" key="1">
    <source>
        <dbReference type="EMBL" id="GFT51433.1"/>
    </source>
</evidence>
<dbReference type="EMBL" id="BMAW01016927">
    <property type="protein sequence ID" value="GFT51433.1"/>
    <property type="molecule type" value="Genomic_DNA"/>
</dbReference>
<protein>
    <submittedName>
        <fullName evidence="1">Uncharacterized protein</fullName>
    </submittedName>
</protein>
<dbReference type="Proteomes" id="UP000887013">
    <property type="component" value="Unassembled WGS sequence"/>
</dbReference>
<reference evidence="1" key="1">
    <citation type="submission" date="2020-08" db="EMBL/GenBank/DDBJ databases">
        <title>Multicomponent nature underlies the extraordinary mechanical properties of spider dragline silk.</title>
        <authorList>
            <person name="Kono N."/>
            <person name="Nakamura H."/>
            <person name="Mori M."/>
            <person name="Yoshida Y."/>
            <person name="Ohtoshi R."/>
            <person name="Malay A.D."/>
            <person name="Moran D.A.P."/>
            <person name="Tomita M."/>
            <person name="Numata K."/>
            <person name="Arakawa K."/>
        </authorList>
    </citation>
    <scope>NUCLEOTIDE SEQUENCE</scope>
</reference>
<organism evidence="1 2">
    <name type="scientific">Nephila pilipes</name>
    <name type="common">Giant wood spider</name>
    <name type="synonym">Nephila maculata</name>
    <dbReference type="NCBI Taxonomy" id="299642"/>
    <lineage>
        <taxon>Eukaryota</taxon>
        <taxon>Metazoa</taxon>
        <taxon>Ecdysozoa</taxon>
        <taxon>Arthropoda</taxon>
        <taxon>Chelicerata</taxon>
        <taxon>Arachnida</taxon>
        <taxon>Araneae</taxon>
        <taxon>Araneomorphae</taxon>
        <taxon>Entelegynae</taxon>
        <taxon>Araneoidea</taxon>
        <taxon>Nephilidae</taxon>
        <taxon>Nephila</taxon>
    </lineage>
</organism>
<gene>
    <name evidence="1" type="ORF">NPIL_440741</name>
</gene>
<comment type="caution">
    <text evidence="1">The sequence shown here is derived from an EMBL/GenBank/DDBJ whole genome shotgun (WGS) entry which is preliminary data.</text>
</comment>
<feature type="non-terminal residue" evidence="1">
    <location>
        <position position="1"/>
    </location>
</feature>